<dbReference type="Proteomes" id="UP001467669">
    <property type="component" value="Unassembled WGS sequence"/>
</dbReference>
<sequence length="98" mass="11254">MSLVKERTAAVVQTRNFLLELSRESSLPESLRRQAKHLLRHYPTSDDVWLAGRAEERRRYELRLLEDKHGPLHPSLGLWLVVDPMFCDESADASSATP</sequence>
<dbReference type="NCBIfam" id="NF041728">
    <property type="entry name" value="BPSL0761_fam"/>
    <property type="match status" value="1"/>
</dbReference>
<comment type="caution">
    <text evidence="1">The sequence shown here is derived from an EMBL/GenBank/DDBJ whole genome shotgun (WGS) entry which is preliminary data.</text>
</comment>
<evidence type="ECO:0000313" key="1">
    <source>
        <dbReference type="EMBL" id="MEL7559307.1"/>
    </source>
</evidence>
<proteinExistence type="predicted"/>
<name>A0ABU9MB08_STUCH</name>
<accession>A0ABU9MB08</accession>
<evidence type="ECO:0000313" key="2">
    <source>
        <dbReference type="Proteomes" id="UP001467669"/>
    </source>
</evidence>
<dbReference type="RefSeq" id="WP_307876491.1">
    <property type="nucleotide sequence ID" value="NZ_JBCFXD010000005.1"/>
</dbReference>
<dbReference type="InterPro" id="IPR049723">
    <property type="entry name" value="BPSL0761-like"/>
</dbReference>
<keyword evidence="2" id="KW-1185">Reference proteome</keyword>
<reference evidence="1 2" key="1">
    <citation type="submission" date="2024-04" db="EMBL/GenBank/DDBJ databases">
        <title>Draft Genome Sequence of Isolates Cultured from Underwater Hawaii Seamounts in the North Pacific Ocean.</title>
        <authorList>
            <person name="Sharma I."/>
            <person name="Darden B."/>
            <person name="Creggett J."/>
            <person name="Taylor S."/>
            <person name="Grant M.P."/>
            <person name="Scott J."/>
            <person name="Attles S."/>
            <person name="Walker S."/>
            <person name="Johnson G."/>
            <person name="St. Cloud C."/>
        </authorList>
    </citation>
    <scope>NUCLEOTIDE SEQUENCE [LARGE SCALE GENOMIC DNA]</scope>
    <source>
        <strain evidence="1 2">03GJ23</strain>
    </source>
</reference>
<dbReference type="EMBL" id="JBCFXD010000005">
    <property type="protein sequence ID" value="MEL7559307.1"/>
    <property type="molecule type" value="Genomic_DNA"/>
</dbReference>
<gene>
    <name evidence="1" type="ORF">AAGW23_10715</name>
</gene>
<organism evidence="1 2">
    <name type="scientific">Stutzerimonas chloritidismutans</name>
    <name type="common">Pseudomonas chloritidismutans</name>
    <dbReference type="NCBI Taxonomy" id="203192"/>
    <lineage>
        <taxon>Bacteria</taxon>
        <taxon>Pseudomonadati</taxon>
        <taxon>Pseudomonadota</taxon>
        <taxon>Gammaproteobacteria</taxon>
        <taxon>Pseudomonadales</taxon>
        <taxon>Pseudomonadaceae</taxon>
        <taxon>Stutzerimonas</taxon>
    </lineage>
</organism>
<protein>
    <submittedName>
        <fullName evidence="1">BPSL0761 family protein</fullName>
    </submittedName>
</protein>